<keyword evidence="8" id="KW-1185">Reference proteome</keyword>
<dbReference type="PANTHER" id="PTHR10746:SF6">
    <property type="entry name" value="LARGE RIBOSOMAL SUBUNIT PROTEIN UL4M"/>
    <property type="match status" value="1"/>
</dbReference>
<dbReference type="InterPro" id="IPR013005">
    <property type="entry name" value="Ribosomal_uL4-like"/>
</dbReference>
<evidence type="ECO:0000256" key="2">
    <source>
        <dbReference type="ARBA" id="ARBA00022980"/>
    </source>
</evidence>
<comment type="similarity">
    <text evidence="1">Belongs to the universal ribosomal protein uL4 family.</text>
</comment>
<dbReference type="GO" id="GO:0005840">
    <property type="term" value="C:ribosome"/>
    <property type="evidence" value="ECO:0007669"/>
    <property type="project" value="UniProtKB-KW"/>
</dbReference>
<sequence>VPIKPLSEQSVLATIHRFPSLEPLRLERYPANHLHLPTRKDILHRAVIFEGDSTRLGTASTKTRWEVHGSARKIRPQKGSGRARLGDKKSPMLRGGGVSHGPKPRDFSTDLPKKVYDLAWRTALSYRFRKGELIIVDNAIEIESPSHCLLNHIFDLHDRERGKGRSLLVTGTNRPLLEQALERMNRRRQALTWEEVDVKDLLELSRVIIERSALKNILLHHQEDLTHHRYRGTVNPVAPYELLRIPGWREFSNLVQANPKDREALRPDTYESVAHNRLEAAQKLPSGAEKTRLQISVYELAAEAKDLRRAQLPKPDPLEAEYNDLEAEVANIRDTAERQKATVTLYETRVRWRDIIYQDFKLQAEAAENRRDACKHRGDEAGAEEYQELASSLRTEVSGEELELFRAHHELHMARAEVCILEGNSGGAVKEQDFAQEMQEQVDRLTAEMGGLEEGEPVEEEVEIEEPEAK</sequence>
<dbReference type="Gene3D" id="3.40.1370.10">
    <property type="match status" value="1"/>
</dbReference>
<accession>A0A6A5UB03</accession>
<dbReference type="GO" id="GO:0003735">
    <property type="term" value="F:structural constituent of ribosome"/>
    <property type="evidence" value="ECO:0007669"/>
    <property type="project" value="InterPro"/>
</dbReference>
<organism evidence="7 8">
    <name type="scientific">Byssothecium circinans</name>
    <dbReference type="NCBI Taxonomy" id="147558"/>
    <lineage>
        <taxon>Eukaryota</taxon>
        <taxon>Fungi</taxon>
        <taxon>Dikarya</taxon>
        <taxon>Ascomycota</taxon>
        <taxon>Pezizomycotina</taxon>
        <taxon>Dothideomycetes</taxon>
        <taxon>Pleosporomycetidae</taxon>
        <taxon>Pleosporales</taxon>
        <taxon>Massarineae</taxon>
        <taxon>Massarinaceae</taxon>
        <taxon>Byssothecium</taxon>
    </lineage>
</organism>
<keyword evidence="5" id="KW-0175">Coiled coil</keyword>
<keyword evidence="2 7" id="KW-0689">Ribosomal protein</keyword>
<dbReference type="NCBIfam" id="TIGR03953">
    <property type="entry name" value="rplD_bact"/>
    <property type="match status" value="1"/>
</dbReference>
<feature type="non-terminal residue" evidence="7">
    <location>
        <position position="470"/>
    </location>
</feature>
<feature type="compositionally biased region" description="Acidic residues" evidence="6">
    <location>
        <begin position="451"/>
        <end position="470"/>
    </location>
</feature>
<feature type="region of interest" description="Disordered" evidence="6">
    <location>
        <begin position="449"/>
        <end position="470"/>
    </location>
</feature>
<evidence type="ECO:0000256" key="4">
    <source>
        <dbReference type="ARBA" id="ARBA00040565"/>
    </source>
</evidence>
<dbReference type="EMBL" id="ML976979">
    <property type="protein sequence ID" value="KAF1962343.1"/>
    <property type="molecule type" value="Genomic_DNA"/>
</dbReference>
<evidence type="ECO:0000256" key="1">
    <source>
        <dbReference type="ARBA" id="ARBA00010528"/>
    </source>
</evidence>
<dbReference type="SUPFAM" id="SSF52166">
    <property type="entry name" value="Ribosomal protein L4"/>
    <property type="match status" value="1"/>
</dbReference>
<feature type="region of interest" description="Disordered" evidence="6">
    <location>
        <begin position="73"/>
        <end position="106"/>
    </location>
</feature>
<evidence type="ECO:0000256" key="5">
    <source>
        <dbReference type="SAM" id="Coils"/>
    </source>
</evidence>
<reference evidence="7" key="1">
    <citation type="journal article" date="2020" name="Stud. Mycol.">
        <title>101 Dothideomycetes genomes: a test case for predicting lifestyles and emergence of pathogens.</title>
        <authorList>
            <person name="Haridas S."/>
            <person name="Albert R."/>
            <person name="Binder M."/>
            <person name="Bloem J."/>
            <person name="Labutti K."/>
            <person name="Salamov A."/>
            <person name="Andreopoulos B."/>
            <person name="Baker S."/>
            <person name="Barry K."/>
            <person name="Bills G."/>
            <person name="Bluhm B."/>
            <person name="Cannon C."/>
            <person name="Castanera R."/>
            <person name="Culley D."/>
            <person name="Daum C."/>
            <person name="Ezra D."/>
            <person name="Gonzalez J."/>
            <person name="Henrissat B."/>
            <person name="Kuo A."/>
            <person name="Liang C."/>
            <person name="Lipzen A."/>
            <person name="Lutzoni F."/>
            <person name="Magnuson J."/>
            <person name="Mondo S."/>
            <person name="Nolan M."/>
            <person name="Ohm R."/>
            <person name="Pangilinan J."/>
            <person name="Park H.-J."/>
            <person name="Ramirez L."/>
            <person name="Alfaro M."/>
            <person name="Sun H."/>
            <person name="Tritt A."/>
            <person name="Yoshinaga Y."/>
            <person name="Zwiers L.-H."/>
            <person name="Turgeon B."/>
            <person name="Goodwin S."/>
            <person name="Spatafora J."/>
            <person name="Crous P."/>
            <person name="Grigoriev I."/>
        </authorList>
    </citation>
    <scope>NUCLEOTIDE SEQUENCE</scope>
    <source>
        <strain evidence="7">CBS 675.92</strain>
    </source>
</reference>
<name>A0A6A5UB03_9PLEO</name>
<dbReference type="InterPro" id="IPR002136">
    <property type="entry name" value="Ribosomal_uL4"/>
</dbReference>
<evidence type="ECO:0000256" key="6">
    <source>
        <dbReference type="SAM" id="MobiDB-lite"/>
    </source>
</evidence>
<dbReference type="Pfam" id="PF00573">
    <property type="entry name" value="Ribosomal_L4"/>
    <property type="match status" value="1"/>
</dbReference>
<keyword evidence="3" id="KW-0687">Ribonucleoprotein</keyword>
<dbReference type="GO" id="GO:0006412">
    <property type="term" value="P:translation"/>
    <property type="evidence" value="ECO:0007669"/>
    <property type="project" value="InterPro"/>
</dbReference>
<dbReference type="FunFam" id="3.40.1370.10:FF:000016">
    <property type="entry name" value="60S ribosomal protein L4, mitochondrial"/>
    <property type="match status" value="1"/>
</dbReference>
<protein>
    <recommendedName>
        <fullName evidence="4">Large ribosomal subunit protein uL4m</fullName>
    </recommendedName>
</protein>
<dbReference type="PANTHER" id="PTHR10746">
    <property type="entry name" value="50S RIBOSOMAL PROTEIN L4"/>
    <property type="match status" value="1"/>
</dbReference>
<evidence type="ECO:0000313" key="8">
    <source>
        <dbReference type="Proteomes" id="UP000800035"/>
    </source>
</evidence>
<dbReference type="Proteomes" id="UP000800035">
    <property type="component" value="Unassembled WGS sequence"/>
</dbReference>
<evidence type="ECO:0000256" key="3">
    <source>
        <dbReference type="ARBA" id="ARBA00023274"/>
    </source>
</evidence>
<evidence type="ECO:0000313" key="7">
    <source>
        <dbReference type="EMBL" id="KAF1962343.1"/>
    </source>
</evidence>
<dbReference type="InterPro" id="IPR023574">
    <property type="entry name" value="Ribosomal_uL4_dom_sf"/>
</dbReference>
<gene>
    <name evidence="7" type="ORF">CC80DRAFT_391301</name>
</gene>
<feature type="coiled-coil region" evidence="5">
    <location>
        <begin position="322"/>
        <end position="403"/>
    </location>
</feature>
<feature type="non-terminal residue" evidence="7">
    <location>
        <position position="1"/>
    </location>
</feature>
<dbReference type="AlphaFoldDB" id="A0A6A5UB03"/>
<dbReference type="GO" id="GO:1990904">
    <property type="term" value="C:ribonucleoprotein complex"/>
    <property type="evidence" value="ECO:0007669"/>
    <property type="project" value="UniProtKB-KW"/>
</dbReference>
<proteinExistence type="inferred from homology"/>
<dbReference type="OrthoDB" id="275876at2759"/>